<dbReference type="PANTHER" id="PTHR47683:SF4">
    <property type="entry name" value="PSEUDOURIDINE SYNTHASE"/>
    <property type="match status" value="1"/>
</dbReference>
<dbReference type="InterPro" id="IPR018496">
    <property type="entry name" value="PsdUridine_synth_RsuA/RluB_CS"/>
</dbReference>
<dbReference type="STRING" id="284577.SAMN05216571_10334"/>
<dbReference type="InterPro" id="IPR006145">
    <property type="entry name" value="PsdUridine_synth_RsuA/RluA"/>
</dbReference>
<dbReference type="Proteomes" id="UP000198641">
    <property type="component" value="Unassembled WGS sequence"/>
</dbReference>
<dbReference type="Pfam" id="PF00849">
    <property type="entry name" value="PseudoU_synth_2"/>
    <property type="match status" value="1"/>
</dbReference>
<dbReference type="EC" id="5.4.99.-" evidence="7"/>
<dbReference type="RefSeq" id="WP_092523663.1">
    <property type="nucleotide sequence ID" value="NZ_FNCI01000003.1"/>
</dbReference>
<evidence type="ECO:0000256" key="3">
    <source>
        <dbReference type="ARBA" id="ARBA00023235"/>
    </source>
</evidence>
<dbReference type="SUPFAM" id="SSF55174">
    <property type="entry name" value="Alpha-L RNA-binding motif"/>
    <property type="match status" value="1"/>
</dbReference>
<dbReference type="InterPro" id="IPR020103">
    <property type="entry name" value="PsdUridine_synth_cat_dom_sf"/>
</dbReference>
<dbReference type="InterPro" id="IPR036986">
    <property type="entry name" value="S4_RNA-bd_sf"/>
</dbReference>
<evidence type="ECO:0000256" key="4">
    <source>
        <dbReference type="ARBA" id="ARBA00036749"/>
    </source>
</evidence>
<reference evidence="9 10" key="1">
    <citation type="submission" date="2016-10" db="EMBL/GenBank/DDBJ databases">
        <authorList>
            <person name="de Groot N.N."/>
        </authorList>
    </citation>
    <scope>NUCLEOTIDE SEQUENCE [LARGE SCALE GENOMIC DNA]</scope>
    <source>
        <strain evidence="9 10">BH539</strain>
    </source>
</reference>
<protein>
    <recommendedName>
        <fullName evidence="7">Pseudouridine synthase</fullName>
        <ecNumber evidence="7">5.4.99.-</ecNumber>
    </recommendedName>
</protein>
<organism evidence="9 10">
    <name type="scientific">Onishia taeanensis</name>
    <dbReference type="NCBI Taxonomy" id="284577"/>
    <lineage>
        <taxon>Bacteria</taxon>
        <taxon>Pseudomonadati</taxon>
        <taxon>Pseudomonadota</taxon>
        <taxon>Gammaproteobacteria</taxon>
        <taxon>Oceanospirillales</taxon>
        <taxon>Halomonadaceae</taxon>
        <taxon>Onishia</taxon>
    </lineage>
</organism>
<comment type="function">
    <text evidence="5">Responsible for synthesis of pseudouridine from uracil-516 in 16S ribosomal RNA.</text>
</comment>
<comment type="catalytic activity">
    <reaction evidence="4">
        <text>uridine(516) in 16S rRNA = pseudouridine(516) in 16S rRNA</text>
        <dbReference type="Rhea" id="RHEA:38867"/>
        <dbReference type="Rhea" id="RHEA-COMP:10089"/>
        <dbReference type="Rhea" id="RHEA-COMP:10090"/>
        <dbReference type="ChEBI" id="CHEBI:65314"/>
        <dbReference type="ChEBI" id="CHEBI:65315"/>
        <dbReference type="EC" id="5.4.99.19"/>
    </reaction>
</comment>
<dbReference type="InterPro" id="IPR000748">
    <property type="entry name" value="PsdUridine_synth_RsuA/RluB/E/F"/>
</dbReference>
<evidence type="ECO:0000256" key="7">
    <source>
        <dbReference type="RuleBase" id="RU003887"/>
    </source>
</evidence>
<dbReference type="GO" id="GO:0005829">
    <property type="term" value="C:cytosol"/>
    <property type="evidence" value="ECO:0007669"/>
    <property type="project" value="UniProtKB-ARBA"/>
</dbReference>
<dbReference type="FunFam" id="3.30.70.1560:FF:000001">
    <property type="entry name" value="Pseudouridine synthase"/>
    <property type="match status" value="1"/>
</dbReference>
<dbReference type="Gene3D" id="3.30.70.1560">
    <property type="entry name" value="Alpha-L RNA-binding motif"/>
    <property type="match status" value="1"/>
</dbReference>
<evidence type="ECO:0000313" key="10">
    <source>
        <dbReference type="Proteomes" id="UP000198641"/>
    </source>
</evidence>
<dbReference type="Gene3D" id="3.30.70.580">
    <property type="entry name" value="Pseudouridine synthase I, catalytic domain, N-terminal subdomain"/>
    <property type="match status" value="1"/>
</dbReference>
<dbReference type="CDD" id="cd02553">
    <property type="entry name" value="PseudoU_synth_RsuA"/>
    <property type="match status" value="1"/>
</dbReference>
<proteinExistence type="inferred from homology"/>
<feature type="domain" description="Pseudouridine synthase RsuA/RluA-like" evidence="8">
    <location>
        <begin position="61"/>
        <end position="195"/>
    </location>
</feature>
<keyword evidence="3 7" id="KW-0413">Isomerase</keyword>
<keyword evidence="2 6" id="KW-0694">RNA-binding</keyword>
<dbReference type="GO" id="GO:0000455">
    <property type="term" value="P:enzyme-directed rRNA pseudouridine synthesis"/>
    <property type="evidence" value="ECO:0007669"/>
    <property type="project" value="UniProtKB-ARBA"/>
</dbReference>
<evidence type="ECO:0000256" key="1">
    <source>
        <dbReference type="ARBA" id="ARBA00008348"/>
    </source>
</evidence>
<evidence type="ECO:0000256" key="2">
    <source>
        <dbReference type="ARBA" id="ARBA00022884"/>
    </source>
</evidence>
<gene>
    <name evidence="9" type="ORF">SAMN05216571_10334</name>
</gene>
<comment type="similarity">
    <text evidence="1 7">Belongs to the pseudouridine synthase RsuA family.</text>
</comment>
<sequence>MRLDKFLSDTTDLTRSLAKKAMHREEVMVDGVVVKNPATQVGTDSKVSWLGQTLALVGTRYVMLHKPAGVECSARRGLYPLAHELIDLPKAERMNTVGRLDVDTTGLVLMTDDGQWSHRITSPKRRCEKVYEVTLAESLQGEEAQQAVEAFQEGVLLDGEEQPTKPAKLEMLGPQKARLVLIEGKYHQVKRMFAAIGHHVTALHRASIGPIELDVALAPGEWRHLSEEEIAAF</sequence>
<dbReference type="InterPro" id="IPR050343">
    <property type="entry name" value="RsuA_PseudoU_synthase"/>
</dbReference>
<dbReference type="NCBIfam" id="TIGR00093">
    <property type="entry name" value="pseudouridine synthase"/>
    <property type="match status" value="1"/>
</dbReference>
<dbReference type="AlphaFoldDB" id="A0A1G7Q2P0"/>
<name>A0A1G7Q2P0_9GAMM</name>
<keyword evidence="10" id="KW-1185">Reference proteome</keyword>
<dbReference type="SUPFAM" id="SSF55120">
    <property type="entry name" value="Pseudouridine synthase"/>
    <property type="match status" value="1"/>
</dbReference>
<dbReference type="InterPro" id="IPR020094">
    <property type="entry name" value="TruA/RsuA/RluB/E/F_N"/>
</dbReference>
<dbReference type="GO" id="GO:0160136">
    <property type="term" value="F:16S rRNA pseudouridine(516) synthase activity"/>
    <property type="evidence" value="ECO:0007669"/>
    <property type="project" value="UniProtKB-EC"/>
</dbReference>
<evidence type="ECO:0000259" key="8">
    <source>
        <dbReference type="Pfam" id="PF00849"/>
    </source>
</evidence>
<dbReference type="Gene3D" id="3.10.290.10">
    <property type="entry name" value="RNA-binding S4 domain"/>
    <property type="match status" value="1"/>
</dbReference>
<evidence type="ECO:0000313" key="9">
    <source>
        <dbReference type="EMBL" id="SDF92766.1"/>
    </source>
</evidence>
<evidence type="ECO:0000256" key="6">
    <source>
        <dbReference type="PROSITE-ProRule" id="PRU00182"/>
    </source>
</evidence>
<dbReference type="EMBL" id="FNCI01000003">
    <property type="protein sequence ID" value="SDF92766.1"/>
    <property type="molecule type" value="Genomic_DNA"/>
</dbReference>
<dbReference type="InterPro" id="IPR042092">
    <property type="entry name" value="PsdUridine_s_RsuA/RluB/E/F_cat"/>
</dbReference>
<dbReference type="PROSITE" id="PS50889">
    <property type="entry name" value="S4"/>
    <property type="match status" value="1"/>
</dbReference>
<dbReference type="GO" id="GO:0003723">
    <property type="term" value="F:RNA binding"/>
    <property type="evidence" value="ECO:0007669"/>
    <property type="project" value="UniProtKB-KW"/>
</dbReference>
<dbReference type="OrthoDB" id="9807213at2"/>
<accession>A0A1G7Q2P0</accession>
<evidence type="ECO:0000256" key="5">
    <source>
        <dbReference type="ARBA" id="ARBA00037590"/>
    </source>
</evidence>
<dbReference type="CDD" id="cd00165">
    <property type="entry name" value="S4"/>
    <property type="match status" value="1"/>
</dbReference>
<dbReference type="PANTHER" id="PTHR47683">
    <property type="entry name" value="PSEUDOURIDINE SYNTHASE FAMILY PROTEIN-RELATED"/>
    <property type="match status" value="1"/>
</dbReference>
<dbReference type="PROSITE" id="PS01149">
    <property type="entry name" value="PSI_RSU"/>
    <property type="match status" value="1"/>
</dbReference>